<dbReference type="RefSeq" id="WP_161786903.1">
    <property type="nucleotide sequence ID" value="NZ_JRKJ01000002.1"/>
</dbReference>
<evidence type="ECO:0000313" key="3">
    <source>
        <dbReference type="Proteomes" id="UP000030518"/>
    </source>
</evidence>
<evidence type="ECO:0000313" key="2">
    <source>
        <dbReference type="EMBL" id="KGQ20474.1"/>
    </source>
</evidence>
<comment type="caution">
    <text evidence="2">The sequence shown here is derived from an EMBL/GenBank/DDBJ whole genome shotgun (WGS) entry which is preliminary data.</text>
</comment>
<name>A0A0A2X5D6_9GAMM</name>
<keyword evidence="1" id="KW-0732">Signal</keyword>
<organism evidence="2 3">
    <name type="scientific">Lysobacter dokdonensis DS-58</name>
    <dbReference type="NCBI Taxonomy" id="1300345"/>
    <lineage>
        <taxon>Bacteria</taxon>
        <taxon>Pseudomonadati</taxon>
        <taxon>Pseudomonadota</taxon>
        <taxon>Gammaproteobacteria</taxon>
        <taxon>Lysobacterales</taxon>
        <taxon>Lysobacteraceae</taxon>
        <taxon>Noviluteimonas</taxon>
    </lineage>
</organism>
<dbReference type="EMBL" id="JRKJ01000002">
    <property type="protein sequence ID" value="KGQ20474.1"/>
    <property type="molecule type" value="Genomic_DNA"/>
</dbReference>
<protein>
    <submittedName>
        <fullName evidence="2">Uncharacterized protein</fullName>
    </submittedName>
</protein>
<dbReference type="Proteomes" id="UP000030518">
    <property type="component" value="Unassembled WGS sequence"/>
</dbReference>
<dbReference type="AlphaFoldDB" id="A0A0A2X5D6"/>
<feature type="signal peptide" evidence="1">
    <location>
        <begin position="1"/>
        <end position="34"/>
    </location>
</feature>
<gene>
    <name evidence="2" type="ORF">LF41_1011</name>
</gene>
<feature type="chain" id="PRO_5002007493" evidence="1">
    <location>
        <begin position="35"/>
        <end position="51"/>
    </location>
</feature>
<evidence type="ECO:0000256" key="1">
    <source>
        <dbReference type="SAM" id="SignalP"/>
    </source>
</evidence>
<sequence length="51" mass="5551">MTNRLRRRLRVIAARATLCVVLVAAMGATGFRTASEVQDAEATQQASVFSR</sequence>
<dbReference type="STRING" id="1300345.LF41_1011"/>
<keyword evidence="3" id="KW-1185">Reference proteome</keyword>
<accession>A0A0A2X5D6</accession>
<proteinExistence type="predicted"/>
<dbReference type="PATRIC" id="fig|1300345.3.peg.332"/>
<reference evidence="2 3" key="1">
    <citation type="submission" date="2014-09" db="EMBL/GenBank/DDBJ databases">
        <title>Genome sequences of Lysobacter dokdonensis DS-58.</title>
        <authorList>
            <person name="Kim J.F."/>
            <person name="Kwak M.-J."/>
        </authorList>
    </citation>
    <scope>NUCLEOTIDE SEQUENCE [LARGE SCALE GENOMIC DNA]</scope>
    <source>
        <strain evidence="2 3">DS-58</strain>
    </source>
</reference>